<sequence>MDFEIKPLVEEDTLEFVKLYYRAFSDSLSPILFSSPPSEACYEIMARQRAKIIFKPGIYAYKAVDTATGQMIGAAYYHIAPNGVSQEVLDNAEPTFTEFGPEQRADLWRAWGKKMRDCYAEIVGTKPCVEVLMMIVEPAMHGKGIGKALLTQGCQLADRFGCMAYVEATDAGIALYLKAGFKQIGTIDFDASPWWHEKRFPVDVIMIREPKKV</sequence>
<dbReference type="CDD" id="cd04301">
    <property type="entry name" value="NAT_SF"/>
    <property type="match status" value="1"/>
</dbReference>
<dbReference type="InterPro" id="IPR052523">
    <property type="entry name" value="Trichothecene_AcTrans"/>
</dbReference>
<evidence type="ECO:0000259" key="1">
    <source>
        <dbReference type="PROSITE" id="PS51186"/>
    </source>
</evidence>
<dbReference type="PANTHER" id="PTHR42791">
    <property type="entry name" value="GNAT FAMILY ACETYLTRANSFERASE"/>
    <property type="match status" value="1"/>
</dbReference>
<dbReference type="PANTHER" id="PTHR42791:SF2">
    <property type="entry name" value="N-ACETYLTRANSFERASE DOMAIN-CONTAINING PROTEIN"/>
    <property type="match status" value="1"/>
</dbReference>
<dbReference type="VEuPathDB" id="FungiDB:PV09_01826"/>
<protein>
    <recommendedName>
        <fullName evidence="1">N-acetyltransferase domain-containing protein</fullName>
    </recommendedName>
</protein>
<name>A0A0D1Z4M5_9PEZI</name>
<organism evidence="2 3">
    <name type="scientific">Verruconis gallopava</name>
    <dbReference type="NCBI Taxonomy" id="253628"/>
    <lineage>
        <taxon>Eukaryota</taxon>
        <taxon>Fungi</taxon>
        <taxon>Dikarya</taxon>
        <taxon>Ascomycota</taxon>
        <taxon>Pezizomycotina</taxon>
        <taxon>Dothideomycetes</taxon>
        <taxon>Pleosporomycetidae</taxon>
        <taxon>Venturiales</taxon>
        <taxon>Sympoventuriaceae</taxon>
        <taxon>Verruconis</taxon>
    </lineage>
</organism>
<gene>
    <name evidence="2" type="ORF">PV09_01826</name>
</gene>
<proteinExistence type="predicted"/>
<dbReference type="PROSITE" id="PS51186">
    <property type="entry name" value="GNAT"/>
    <property type="match status" value="1"/>
</dbReference>
<dbReference type="STRING" id="253628.A0A0D1Z4M5"/>
<evidence type="ECO:0000313" key="2">
    <source>
        <dbReference type="EMBL" id="KIW07917.1"/>
    </source>
</evidence>
<dbReference type="EMBL" id="KN847532">
    <property type="protein sequence ID" value="KIW07917.1"/>
    <property type="molecule type" value="Genomic_DNA"/>
</dbReference>
<dbReference type="OrthoDB" id="2115692at2759"/>
<dbReference type="GeneID" id="27309799"/>
<dbReference type="HOGENOM" id="CLU_060131_6_5_1"/>
<dbReference type="Gene3D" id="3.40.630.30">
    <property type="match status" value="1"/>
</dbReference>
<accession>A0A0D1Z4M5</accession>
<dbReference type="Pfam" id="PF00583">
    <property type="entry name" value="Acetyltransf_1"/>
    <property type="match status" value="1"/>
</dbReference>
<dbReference type="RefSeq" id="XP_016217786.1">
    <property type="nucleotide sequence ID" value="XM_016354774.1"/>
</dbReference>
<dbReference type="InterPro" id="IPR000182">
    <property type="entry name" value="GNAT_dom"/>
</dbReference>
<dbReference type="GO" id="GO:0016747">
    <property type="term" value="F:acyltransferase activity, transferring groups other than amino-acyl groups"/>
    <property type="evidence" value="ECO:0007669"/>
    <property type="project" value="InterPro"/>
</dbReference>
<keyword evidence="3" id="KW-1185">Reference proteome</keyword>
<dbReference type="SUPFAM" id="SSF55729">
    <property type="entry name" value="Acyl-CoA N-acyltransferases (Nat)"/>
    <property type="match status" value="1"/>
</dbReference>
<dbReference type="InterPro" id="IPR016181">
    <property type="entry name" value="Acyl_CoA_acyltransferase"/>
</dbReference>
<dbReference type="AlphaFoldDB" id="A0A0D1Z4M5"/>
<dbReference type="InParanoid" id="A0A0D1Z4M5"/>
<reference evidence="2 3" key="1">
    <citation type="submission" date="2015-01" db="EMBL/GenBank/DDBJ databases">
        <title>The Genome Sequence of Ochroconis gallopava CBS43764.</title>
        <authorList>
            <consortium name="The Broad Institute Genomics Platform"/>
            <person name="Cuomo C."/>
            <person name="de Hoog S."/>
            <person name="Gorbushina A."/>
            <person name="Stielow B."/>
            <person name="Teixiera M."/>
            <person name="Abouelleil A."/>
            <person name="Chapman S.B."/>
            <person name="Priest M."/>
            <person name="Young S.K."/>
            <person name="Wortman J."/>
            <person name="Nusbaum C."/>
            <person name="Birren B."/>
        </authorList>
    </citation>
    <scope>NUCLEOTIDE SEQUENCE [LARGE SCALE GENOMIC DNA]</scope>
    <source>
        <strain evidence="2 3">CBS 43764</strain>
    </source>
</reference>
<evidence type="ECO:0000313" key="3">
    <source>
        <dbReference type="Proteomes" id="UP000053259"/>
    </source>
</evidence>
<feature type="domain" description="N-acetyltransferase" evidence="1">
    <location>
        <begin position="3"/>
        <end position="211"/>
    </location>
</feature>
<dbReference type="Proteomes" id="UP000053259">
    <property type="component" value="Unassembled WGS sequence"/>
</dbReference>